<keyword evidence="7" id="KW-1185">Reference proteome</keyword>
<gene>
    <name evidence="6" type="ORF">UC3_02001</name>
</gene>
<evidence type="ECO:0000313" key="7">
    <source>
        <dbReference type="Proteomes" id="UP000013785"/>
    </source>
</evidence>
<protein>
    <recommendedName>
        <fullName evidence="5">ABC transporter domain-containing protein</fullName>
    </recommendedName>
</protein>
<dbReference type="PROSITE" id="PS50893">
    <property type="entry name" value="ABC_TRANSPORTER_2"/>
    <property type="match status" value="1"/>
</dbReference>
<dbReference type="EMBL" id="AJAT01000016">
    <property type="protein sequence ID" value="EOL43024.1"/>
    <property type="molecule type" value="Genomic_DNA"/>
</dbReference>
<keyword evidence="3" id="KW-0547">Nucleotide-binding</keyword>
<dbReference type="PANTHER" id="PTHR43335">
    <property type="entry name" value="ABC TRANSPORTER, ATP-BINDING PROTEIN"/>
    <property type="match status" value="1"/>
</dbReference>
<evidence type="ECO:0000256" key="2">
    <source>
        <dbReference type="ARBA" id="ARBA00022448"/>
    </source>
</evidence>
<dbReference type="RefSeq" id="WP_010768663.1">
    <property type="nucleotide sequence ID" value="NZ_ASWE01000002.1"/>
</dbReference>
<dbReference type="STRING" id="154621.RV11_GL003157"/>
<dbReference type="Proteomes" id="UP000013785">
    <property type="component" value="Unassembled WGS sequence"/>
</dbReference>
<dbReference type="SUPFAM" id="SSF52540">
    <property type="entry name" value="P-loop containing nucleoside triphosphate hydrolases"/>
    <property type="match status" value="1"/>
</dbReference>
<evidence type="ECO:0000256" key="1">
    <source>
        <dbReference type="ARBA" id="ARBA00005417"/>
    </source>
</evidence>
<reference evidence="6 7" key="1">
    <citation type="submission" date="2013-02" db="EMBL/GenBank/DDBJ databases">
        <title>The Genome Sequence of Enterococcus phoeniculicola BAA-412.</title>
        <authorList>
            <consortium name="The Broad Institute Genome Sequencing Platform"/>
            <consortium name="The Broad Institute Genome Sequencing Center for Infectious Disease"/>
            <person name="Earl A.M."/>
            <person name="Gilmore M.S."/>
            <person name="Lebreton F."/>
            <person name="Walker B."/>
            <person name="Young S.K."/>
            <person name="Zeng Q."/>
            <person name="Gargeya S."/>
            <person name="Fitzgerald M."/>
            <person name="Haas B."/>
            <person name="Abouelleil A."/>
            <person name="Alvarado L."/>
            <person name="Arachchi H.M."/>
            <person name="Berlin A.M."/>
            <person name="Chapman S.B."/>
            <person name="Dewar J."/>
            <person name="Goldberg J."/>
            <person name="Griggs A."/>
            <person name="Gujja S."/>
            <person name="Hansen M."/>
            <person name="Howarth C."/>
            <person name="Imamovic A."/>
            <person name="Larimer J."/>
            <person name="McCowan C."/>
            <person name="Murphy C."/>
            <person name="Neiman D."/>
            <person name="Pearson M."/>
            <person name="Priest M."/>
            <person name="Roberts A."/>
            <person name="Saif S."/>
            <person name="Shea T."/>
            <person name="Sisk P."/>
            <person name="Sykes S."/>
            <person name="Wortman J."/>
            <person name="Nusbaum C."/>
            <person name="Birren B."/>
        </authorList>
    </citation>
    <scope>NUCLEOTIDE SEQUENCE [LARGE SCALE GENOMIC DNA]</scope>
    <source>
        <strain evidence="6 7">ATCC BAA-412</strain>
    </source>
</reference>
<name>R3TNF0_9ENTE</name>
<keyword evidence="2" id="KW-0813">Transport</keyword>
<evidence type="ECO:0000256" key="3">
    <source>
        <dbReference type="ARBA" id="ARBA00022741"/>
    </source>
</evidence>
<dbReference type="InterPro" id="IPR003593">
    <property type="entry name" value="AAA+_ATPase"/>
</dbReference>
<dbReference type="eggNOG" id="COG1131">
    <property type="taxonomic scope" value="Bacteria"/>
</dbReference>
<evidence type="ECO:0000313" key="6">
    <source>
        <dbReference type="EMBL" id="EOL43024.1"/>
    </source>
</evidence>
<accession>R3TNF0</accession>
<evidence type="ECO:0000259" key="5">
    <source>
        <dbReference type="PROSITE" id="PS50893"/>
    </source>
</evidence>
<dbReference type="AlphaFoldDB" id="R3TNF0"/>
<dbReference type="HOGENOM" id="CLU_000604_1_2_9"/>
<feature type="domain" description="ABC transporter" evidence="5">
    <location>
        <begin position="4"/>
        <end position="236"/>
    </location>
</feature>
<dbReference type="InterPro" id="IPR003439">
    <property type="entry name" value="ABC_transporter-like_ATP-bd"/>
</dbReference>
<comment type="caution">
    <text evidence="6">The sequence shown here is derived from an EMBL/GenBank/DDBJ whole genome shotgun (WGS) entry which is preliminary data.</text>
</comment>
<evidence type="ECO:0000256" key="4">
    <source>
        <dbReference type="ARBA" id="ARBA00022840"/>
    </source>
</evidence>
<dbReference type="SMART" id="SM00382">
    <property type="entry name" value="AAA"/>
    <property type="match status" value="1"/>
</dbReference>
<dbReference type="Pfam" id="PF00005">
    <property type="entry name" value="ABC_tran"/>
    <property type="match status" value="1"/>
</dbReference>
<dbReference type="PATRIC" id="fig|1158610.3.peg.1996"/>
<dbReference type="GO" id="GO:0016887">
    <property type="term" value="F:ATP hydrolysis activity"/>
    <property type="evidence" value="ECO:0007669"/>
    <property type="project" value="InterPro"/>
</dbReference>
<dbReference type="PANTHER" id="PTHR43335:SF8">
    <property type="entry name" value="ABC TRANSPORTER, ATP-BINDING PROTEIN"/>
    <property type="match status" value="1"/>
</dbReference>
<dbReference type="GO" id="GO:0005524">
    <property type="term" value="F:ATP binding"/>
    <property type="evidence" value="ECO:0007669"/>
    <property type="project" value="UniProtKB-KW"/>
</dbReference>
<keyword evidence="4" id="KW-0067">ATP-binding</keyword>
<dbReference type="InterPro" id="IPR017871">
    <property type="entry name" value="ABC_transporter-like_CS"/>
</dbReference>
<dbReference type="InterPro" id="IPR027417">
    <property type="entry name" value="P-loop_NTPase"/>
</dbReference>
<comment type="similarity">
    <text evidence="1">Belongs to the ABC transporter superfamily.</text>
</comment>
<dbReference type="PROSITE" id="PS00211">
    <property type="entry name" value="ABC_TRANSPORTER_1"/>
    <property type="match status" value="1"/>
</dbReference>
<sequence>MYILRVQNVKKNYRSTEVLSNINMNIKKGDIYGFLGENGAGKSTLFKILLDLIPEDSGVLERFGNEDKKNMDYFFKQTGSIIEHPYFYDTLSGRHNLNIHAKYMGFYSKNENTSRIEEVLAQVGLEYIDERAVKTYSLGMKQRLALARALLTKPQFLILDEPFNGLDPKGVVEIRNLLLNLNKVHGTTILISSHILSEIAILATTIGVIKNGIIIKEVPMDVVRNEEQQKIELEIDDSSKAAYLLEEELGIHGFKIVSDYTIEIYDITVDRGRLTKTMVLNGVNVNNIAIQSGTLEDYFLNLT</sequence>
<organism evidence="6 7">
    <name type="scientific">Enterococcus phoeniculicola ATCC BAA-412</name>
    <dbReference type="NCBI Taxonomy" id="1158610"/>
    <lineage>
        <taxon>Bacteria</taxon>
        <taxon>Bacillati</taxon>
        <taxon>Bacillota</taxon>
        <taxon>Bacilli</taxon>
        <taxon>Lactobacillales</taxon>
        <taxon>Enterococcaceae</taxon>
        <taxon>Enterococcus</taxon>
    </lineage>
</organism>
<dbReference type="Gene3D" id="3.40.50.300">
    <property type="entry name" value="P-loop containing nucleotide triphosphate hydrolases"/>
    <property type="match status" value="1"/>
</dbReference>
<proteinExistence type="inferred from homology"/>